<comment type="similarity">
    <text evidence="1 2">Belongs to the DXO/Dom3Z family.</text>
</comment>
<sequence length="208" mass="24116">MYESFTASDFEVIPDCISDSDISEPVNENVEYAVVMRSRLGDHSLVYCAEVDGVDPKKYRTPHSDLSAFVELKTNKSLDTDRDIFNLHKYKMMKWWGQSYLVGIPTVICGFRDSSGIVHSLKAFQVDSLPSVGKEHWKPQIMKYFLSDFLAFIKKQVLIDDPKVVYKFERKANGGHIICKYLGKDPNWSFLPQWYYKEIFQTQTELSK</sequence>
<dbReference type="Proteomes" id="UP001381693">
    <property type="component" value="Unassembled WGS sequence"/>
</dbReference>
<protein>
    <recommendedName>
        <fullName evidence="2">Decapping nuclease</fullName>
        <ecNumber evidence="2">3.6.1.-</ecNumber>
    </recommendedName>
</protein>
<name>A0AAN9A449_HALRR</name>
<keyword evidence="2" id="KW-0540">Nuclease</keyword>
<dbReference type="GO" id="GO:0004518">
    <property type="term" value="F:nuclease activity"/>
    <property type="evidence" value="ECO:0007669"/>
    <property type="project" value="UniProtKB-KW"/>
</dbReference>
<feature type="domain" description="RAI1-like" evidence="3">
    <location>
        <begin position="20"/>
        <end position="195"/>
    </location>
</feature>
<keyword evidence="2" id="KW-0479">Metal-binding</keyword>
<evidence type="ECO:0000259" key="3">
    <source>
        <dbReference type="Pfam" id="PF08652"/>
    </source>
</evidence>
<dbReference type="InterPro" id="IPR039039">
    <property type="entry name" value="RAI1-like_fam"/>
</dbReference>
<evidence type="ECO:0000256" key="1">
    <source>
        <dbReference type="ARBA" id="ARBA00006562"/>
    </source>
</evidence>
<proteinExistence type="inferred from homology"/>
<dbReference type="GO" id="GO:0005829">
    <property type="term" value="C:cytosol"/>
    <property type="evidence" value="ECO:0007669"/>
    <property type="project" value="TreeGrafter"/>
</dbReference>
<dbReference type="GO" id="GO:0110155">
    <property type="term" value="P:NAD-cap decapping"/>
    <property type="evidence" value="ECO:0007669"/>
    <property type="project" value="TreeGrafter"/>
</dbReference>
<dbReference type="EC" id="3.6.1.-" evidence="2"/>
<dbReference type="PANTHER" id="PTHR12395:SF9">
    <property type="entry name" value="DECAPPING AND EXORIBONUCLEASE PROTEIN"/>
    <property type="match status" value="1"/>
</dbReference>
<dbReference type="GO" id="GO:0005634">
    <property type="term" value="C:nucleus"/>
    <property type="evidence" value="ECO:0007669"/>
    <property type="project" value="UniProtKB-SubCell"/>
</dbReference>
<evidence type="ECO:0000313" key="5">
    <source>
        <dbReference type="Proteomes" id="UP001381693"/>
    </source>
</evidence>
<dbReference type="GO" id="GO:0000956">
    <property type="term" value="P:nuclear-transcribed mRNA catabolic process"/>
    <property type="evidence" value="ECO:0007669"/>
    <property type="project" value="TreeGrafter"/>
</dbReference>
<dbReference type="GO" id="GO:0034353">
    <property type="term" value="F:mRNA 5'-diphosphatase activity"/>
    <property type="evidence" value="ECO:0007669"/>
    <property type="project" value="TreeGrafter"/>
</dbReference>
<dbReference type="GO" id="GO:0000166">
    <property type="term" value="F:nucleotide binding"/>
    <property type="evidence" value="ECO:0007669"/>
    <property type="project" value="UniProtKB-KW"/>
</dbReference>
<comment type="caution">
    <text evidence="4">The sequence shown here is derived from an EMBL/GenBank/DDBJ whole genome shotgun (WGS) entry which is preliminary data.</text>
</comment>
<comment type="cofactor">
    <cofactor evidence="2">
        <name>a divalent metal cation</name>
        <dbReference type="ChEBI" id="CHEBI:60240"/>
    </cofactor>
</comment>
<dbReference type="PANTHER" id="PTHR12395">
    <property type="entry name" value="DOM-3 RELATED"/>
    <property type="match status" value="1"/>
</dbReference>
<comment type="function">
    <text evidence="2">Decapping enzyme for NAD-capped RNAs: specifically hydrolyzes the nicotinamide adenine dinucleotide (NAD) cap from a subset of RNAs by removing the entire NAD moiety from the 5'-end of an NAD-capped RNA.</text>
</comment>
<keyword evidence="2" id="KW-0547">Nucleotide-binding</keyword>
<dbReference type="InterPro" id="IPR013961">
    <property type="entry name" value="RAI1"/>
</dbReference>
<reference evidence="4 5" key="1">
    <citation type="submission" date="2023-11" db="EMBL/GenBank/DDBJ databases">
        <title>Halocaridina rubra genome assembly.</title>
        <authorList>
            <person name="Smith C."/>
        </authorList>
    </citation>
    <scope>NUCLEOTIDE SEQUENCE [LARGE SCALE GENOMIC DNA]</scope>
    <source>
        <strain evidence="4">EP-1</strain>
        <tissue evidence="4">Whole</tissue>
    </source>
</reference>
<comment type="subcellular location">
    <subcellularLocation>
        <location evidence="2">Nucleus</location>
    </subcellularLocation>
</comment>
<evidence type="ECO:0000256" key="2">
    <source>
        <dbReference type="RuleBase" id="RU367113"/>
    </source>
</evidence>
<dbReference type="AlphaFoldDB" id="A0AAN9A449"/>
<dbReference type="EMBL" id="JAXCGZ010011644">
    <property type="protein sequence ID" value="KAK7074363.1"/>
    <property type="molecule type" value="Genomic_DNA"/>
</dbReference>
<gene>
    <name evidence="4" type="ORF">SK128_026899</name>
</gene>
<keyword evidence="5" id="KW-1185">Reference proteome</keyword>
<keyword evidence="2" id="KW-0694">RNA-binding</keyword>
<dbReference type="GO" id="GO:0046872">
    <property type="term" value="F:metal ion binding"/>
    <property type="evidence" value="ECO:0007669"/>
    <property type="project" value="UniProtKB-KW"/>
</dbReference>
<keyword evidence="2" id="KW-0539">Nucleus</keyword>
<accession>A0AAN9A449</accession>
<dbReference type="Pfam" id="PF08652">
    <property type="entry name" value="RAI1"/>
    <property type="match status" value="1"/>
</dbReference>
<evidence type="ECO:0000313" key="4">
    <source>
        <dbReference type="EMBL" id="KAK7074363.1"/>
    </source>
</evidence>
<dbReference type="GO" id="GO:0003723">
    <property type="term" value="F:RNA binding"/>
    <property type="evidence" value="ECO:0007669"/>
    <property type="project" value="UniProtKB-KW"/>
</dbReference>
<keyword evidence="2" id="KW-0378">Hydrolase</keyword>
<organism evidence="4 5">
    <name type="scientific">Halocaridina rubra</name>
    <name type="common">Hawaiian red shrimp</name>
    <dbReference type="NCBI Taxonomy" id="373956"/>
    <lineage>
        <taxon>Eukaryota</taxon>
        <taxon>Metazoa</taxon>
        <taxon>Ecdysozoa</taxon>
        <taxon>Arthropoda</taxon>
        <taxon>Crustacea</taxon>
        <taxon>Multicrustacea</taxon>
        <taxon>Malacostraca</taxon>
        <taxon>Eumalacostraca</taxon>
        <taxon>Eucarida</taxon>
        <taxon>Decapoda</taxon>
        <taxon>Pleocyemata</taxon>
        <taxon>Caridea</taxon>
        <taxon>Atyoidea</taxon>
        <taxon>Atyidae</taxon>
        <taxon>Halocaridina</taxon>
    </lineage>
</organism>